<accession>A0A8H6JB34</accession>
<sequence>MAGLAVKRTLPVMRTTIGDSVLACCALLAHQHDLRYLVPSAAAVNVPGYKNTSNAMPRLAVLASDVWSLVRSWKCSGRAAVHSTRPVSYTWERLEADGEGDQRRKEDMRE</sequence>
<evidence type="ECO:0000313" key="2">
    <source>
        <dbReference type="Proteomes" id="UP000654918"/>
    </source>
</evidence>
<name>A0A8H6JB34_9PEZI</name>
<evidence type="ECO:0000313" key="1">
    <source>
        <dbReference type="EMBL" id="KAF6809331.1"/>
    </source>
</evidence>
<reference evidence="1" key="1">
    <citation type="journal article" date="2020" name="Phytopathology">
        <title>Genome Sequence Resources of Colletotrichum truncatum, C. plurivorum, C. musicola, and C. sojae: Four Species Pathogenic to Soybean (Glycine max).</title>
        <authorList>
            <person name="Rogerio F."/>
            <person name="Boufleur T.R."/>
            <person name="Ciampi-Guillardi M."/>
            <person name="Sukno S.A."/>
            <person name="Thon M.R."/>
            <person name="Massola Junior N.S."/>
            <person name="Baroncelli R."/>
        </authorList>
    </citation>
    <scope>NUCLEOTIDE SEQUENCE</scope>
    <source>
        <strain evidence="1">LFN00145</strain>
    </source>
</reference>
<keyword evidence="2" id="KW-1185">Reference proteome</keyword>
<protein>
    <submittedName>
        <fullName evidence="1">Uncharacterized protein</fullName>
    </submittedName>
</protein>
<dbReference type="EMBL" id="WIGO01000540">
    <property type="protein sequence ID" value="KAF6809331.1"/>
    <property type="molecule type" value="Genomic_DNA"/>
</dbReference>
<gene>
    <name evidence="1" type="ORF">CPLU01_15524</name>
</gene>
<comment type="caution">
    <text evidence="1">The sequence shown here is derived from an EMBL/GenBank/DDBJ whole genome shotgun (WGS) entry which is preliminary data.</text>
</comment>
<proteinExistence type="predicted"/>
<dbReference type="Proteomes" id="UP000654918">
    <property type="component" value="Unassembled WGS sequence"/>
</dbReference>
<dbReference type="AlphaFoldDB" id="A0A8H6JB34"/>
<organism evidence="1 2">
    <name type="scientific">Colletotrichum plurivorum</name>
    <dbReference type="NCBI Taxonomy" id="2175906"/>
    <lineage>
        <taxon>Eukaryota</taxon>
        <taxon>Fungi</taxon>
        <taxon>Dikarya</taxon>
        <taxon>Ascomycota</taxon>
        <taxon>Pezizomycotina</taxon>
        <taxon>Sordariomycetes</taxon>
        <taxon>Hypocreomycetidae</taxon>
        <taxon>Glomerellales</taxon>
        <taxon>Glomerellaceae</taxon>
        <taxon>Colletotrichum</taxon>
        <taxon>Colletotrichum orchidearum species complex</taxon>
    </lineage>
</organism>